<evidence type="ECO:0000256" key="1">
    <source>
        <dbReference type="SAM" id="MobiDB-lite"/>
    </source>
</evidence>
<dbReference type="OrthoDB" id="5338512at2759"/>
<feature type="signal peptide" evidence="3">
    <location>
        <begin position="1"/>
        <end position="15"/>
    </location>
</feature>
<feature type="region of interest" description="Disordered" evidence="1">
    <location>
        <begin position="132"/>
        <end position="162"/>
    </location>
</feature>
<evidence type="ECO:0000256" key="3">
    <source>
        <dbReference type="SAM" id="SignalP"/>
    </source>
</evidence>
<feature type="chain" id="PRO_5014319529" description="Mid2 domain-containing protein" evidence="3">
    <location>
        <begin position="16"/>
        <end position="377"/>
    </location>
</feature>
<feature type="compositionally biased region" description="Basic and acidic residues" evidence="1">
    <location>
        <begin position="313"/>
        <end position="322"/>
    </location>
</feature>
<feature type="region of interest" description="Disordered" evidence="1">
    <location>
        <begin position="206"/>
        <end position="377"/>
    </location>
</feature>
<evidence type="ECO:0000256" key="2">
    <source>
        <dbReference type="SAM" id="Phobius"/>
    </source>
</evidence>
<feature type="compositionally biased region" description="Polar residues" evidence="1">
    <location>
        <begin position="209"/>
        <end position="224"/>
    </location>
</feature>
<keyword evidence="2" id="KW-0472">Membrane</keyword>
<evidence type="ECO:0000313" key="5">
    <source>
        <dbReference type="Proteomes" id="UP000235672"/>
    </source>
</evidence>
<name>A0A2J6QFN3_9HELO</name>
<dbReference type="AlphaFoldDB" id="A0A2J6QFN3"/>
<feature type="transmembrane region" description="Helical" evidence="2">
    <location>
        <begin position="174"/>
        <end position="197"/>
    </location>
</feature>
<protein>
    <recommendedName>
        <fullName evidence="6">Mid2 domain-containing protein</fullName>
    </recommendedName>
</protein>
<keyword evidence="2" id="KW-1133">Transmembrane helix</keyword>
<evidence type="ECO:0008006" key="6">
    <source>
        <dbReference type="Google" id="ProtNLM"/>
    </source>
</evidence>
<proteinExistence type="predicted"/>
<keyword evidence="3" id="KW-0732">Signal</keyword>
<gene>
    <name evidence="4" type="ORF">NA56DRAFT_668920</name>
</gene>
<organism evidence="4 5">
    <name type="scientific">Hyaloscypha hepaticicola</name>
    <dbReference type="NCBI Taxonomy" id="2082293"/>
    <lineage>
        <taxon>Eukaryota</taxon>
        <taxon>Fungi</taxon>
        <taxon>Dikarya</taxon>
        <taxon>Ascomycota</taxon>
        <taxon>Pezizomycotina</taxon>
        <taxon>Leotiomycetes</taxon>
        <taxon>Helotiales</taxon>
        <taxon>Hyaloscyphaceae</taxon>
        <taxon>Hyaloscypha</taxon>
    </lineage>
</organism>
<keyword evidence="2" id="KW-0812">Transmembrane</keyword>
<accession>A0A2J6QFN3</accession>
<keyword evidence="5" id="KW-1185">Reference proteome</keyword>
<sequence>MLMALCLAISVTARSSRNLFERQSSCPSTGQTPCSLSGLPSNFCCPTGQICIPLAANTTLLCCPSGSDCSVIKTIPCDIQLQNITANPGNTLKTTALTTTLPTCGSACCPFGFTCNASGNCVKNADQTVEPGASSSAAPSLTTSSTTSSKPTSTSSSNPTATVTVQSNKFPATAVLAGFFPGLALGILLCYLYYCFLNKRHRKARNRRSGSSFGNISDPQPTSDMRSDFLRKPPTTPSSGSPTRRNTIQRVRSIFGRSPTSQQNSPPQPQPPVPLNIRRPMPQEQRPVTPVMQREPSYEDISIFTDGNTASSLRERERERNNGKLGAGLQGRNDVRASHQTTFSDMMDRSGVPPAGLKKNSPYVYKGSPTYGSPPGR</sequence>
<reference evidence="4 5" key="1">
    <citation type="submission" date="2016-05" db="EMBL/GenBank/DDBJ databases">
        <title>A degradative enzymes factory behind the ericoid mycorrhizal symbiosis.</title>
        <authorList>
            <consortium name="DOE Joint Genome Institute"/>
            <person name="Martino E."/>
            <person name="Morin E."/>
            <person name="Grelet G."/>
            <person name="Kuo A."/>
            <person name="Kohler A."/>
            <person name="Daghino S."/>
            <person name="Barry K."/>
            <person name="Choi C."/>
            <person name="Cichocki N."/>
            <person name="Clum A."/>
            <person name="Copeland A."/>
            <person name="Hainaut M."/>
            <person name="Haridas S."/>
            <person name="Labutti K."/>
            <person name="Lindquist E."/>
            <person name="Lipzen A."/>
            <person name="Khouja H.-R."/>
            <person name="Murat C."/>
            <person name="Ohm R."/>
            <person name="Olson A."/>
            <person name="Spatafora J."/>
            <person name="Veneault-Fourrey C."/>
            <person name="Henrissat B."/>
            <person name="Grigoriev I."/>
            <person name="Martin F."/>
            <person name="Perotto S."/>
        </authorList>
    </citation>
    <scope>NUCLEOTIDE SEQUENCE [LARGE SCALE GENOMIC DNA]</scope>
    <source>
        <strain evidence="4 5">UAMH 7357</strain>
    </source>
</reference>
<evidence type="ECO:0000313" key="4">
    <source>
        <dbReference type="EMBL" id="PMD25087.1"/>
    </source>
</evidence>
<dbReference type="Proteomes" id="UP000235672">
    <property type="component" value="Unassembled WGS sequence"/>
</dbReference>
<dbReference type="EMBL" id="KZ613471">
    <property type="protein sequence ID" value="PMD25087.1"/>
    <property type="molecule type" value="Genomic_DNA"/>
</dbReference>